<keyword evidence="5" id="KW-1133">Transmembrane helix</keyword>
<feature type="region of interest" description="Disordered" evidence="4">
    <location>
        <begin position="147"/>
        <end position="168"/>
    </location>
</feature>
<evidence type="ECO:0000313" key="8">
    <source>
        <dbReference type="Proteomes" id="UP000694890"/>
    </source>
</evidence>
<dbReference type="SUPFAM" id="SSF48726">
    <property type="entry name" value="Immunoglobulin"/>
    <property type="match status" value="1"/>
</dbReference>
<dbReference type="Gene3D" id="2.60.40.10">
    <property type="entry name" value="Immunoglobulins"/>
    <property type="match status" value="1"/>
</dbReference>
<gene>
    <name evidence="9" type="primary">LOC108900629</name>
</gene>
<organism evidence="8 9">
    <name type="scientific">Lates calcarifer</name>
    <name type="common">Barramundi</name>
    <name type="synonym">Holocentrus calcarifer</name>
    <dbReference type="NCBI Taxonomy" id="8187"/>
    <lineage>
        <taxon>Eukaryota</taxon>
        <taxon>Metazoa</taxon>
        <taxon>Chordata</taxon>
        <taxon>Craniata</taxon>
        <taxon>Vertebrata</taxon>
        <taxon>Euteleostomi</taxon>
        <taxon>Actinopterygii</taxon>
        <taxon>Neopterygii</taxon>
        <taxon>Teleostei</taxon>
        <taxon>Neoteleostei</taxon>
        <taxon>Acanthomorphata</taxon>
        <taxon>Carangaria</taxon>
        <taxon>Carangaria incertae sedis</taxon>
        <taxon>Centropomidae</taxon>
        <taxon>Lates</taxon>
    </lineage>
</organism>
<dbReference type="RefSeq" id="XP_018557295.1">
    <property type="nucleotide sequence ID" value="XM_018701779.2"/>
</dbReference>
<protein>
    <submittedName>
        <fullName evidence="9">Myelin-oligodendrocyte glycoprotein isoform X1</fullName>
    </submittedName>
</protein>
<evidence type="ECO:0000256" key="4">
    <source>
        <dbReference type="SAM" id="MobiDB-lite"/>
    </source>
</evidence>
<evidence type="ECO:0000256" key="1">
    <source>
        <dbReference type="ARBA" id="ARBA00004370"/>
    </source>
</evidence>
<dbReference type="InterPro" id="IPR013106">
    <property type="entry name" value="Ig_V-set"/>
</dbReference>
<feature type="domain" description="Ig-like" evidence="7">
    <location>
        <begin position="34"/>
        <end position="141"/>
    </location>
</feature>
<keyword evidence="2 5" id="KW-0472">Membrane</keyword>
<feature type="transmembrane region" description="Helical" evidence="5">
    <location>
        <begin position="175"/>
        <end position="194"/>
    </location>
</feature>
<evidence type="ECO:0000256" key="6">
    <source>
        <dbReference type="SAM" id="SignalP"/>
    </source>
</evidence>
<dbReference type="AlphaFoldDB" id="A0AAJ7QJ96"/>
<evidence type="ECO:0000256" key="5">
    <source>
        <dbReference type="SAM" id="Phobius"/>
    </source>
</evidence>
<feature type="chain" id="PRO_5042483746" evidence="6">
    <location>
        <begin position="20"/>
        <end position="211"/>
    </location>
</feature>
<dbReference type="Pfam" id="PF07686">
    <property type="entry name" value="V-set"/>
    <property type="match status" value="1"/>
</dbReference>
<keyword evidence="3" id="KW-0393">Immunoglobulin domain</keyword>
<dbReference type="GO" id="GO:0005102">
    <property type="term" value="F:signaling receptor binding"/>
    <property type="evidence" value="ECO:0007669"/>
    <property type="project" value="TreeGrafter"/>
</dbReference>
<evidence type="ECO:0000313" key="9">
    <source>
        <dbReference type="RefSeq" id="XP_018557295.1"/>
    </source>
</evidence>
<sequence length="211" mass="23744">MAQFLWLLLSAAGLITCDCSSQGLQLWFSSYWEPKELKVRPGESVTLTCLNPKHTKPPAFMWSRPDMQSHGYVFFYRQSYSVDSFQHPSYCGRVELRDPEMKLGDVSVTLKNVTFNDTGTYQCKIIVSSRRKKRDTPEVISVVNLKVEDPGPDAGNTRGGGDKQGEEDGVSRGHVALIACLIPITAIVVLMVFYRRHMEKNESQPIPSENL</sequence>
<dbReference type="SMART" id="SM00406">
    <property type="entry name" value="IGv"/>
    <property type="match status" value="1"/>
</dbReference>
<dbReference type="Proteomes" id="UP000694890">
    <property type="component" value="Linkage group LG7_2"/>
</dbReference>
<feature type="signal peptide" evidence="6">
    <location>
        <begin position="1"/>
        <end position="19"/>
    </location>
</feature>
<accession>A0AAJ7QJ96</accession>
<dbReference type="KEGG" id="lcf:108900629"/>
<dbReference type="GO" id="GO:0001817">
    <property type="term" value="P:regulation of cytokine production"/>
    <property type="evidence" value="ECO:0007669"/>
    <property type="project" value="TreeGrafter"/>
</dbReference>
<dbReference type="GeneID" id="108900629"/>
<dbReference type="GO" id="GO:0009897">
    <property type="term" value="C:external side of plasma membrane"/>
    <property type="evidence" value="ECO:0007669"/>
    <property type="project" value="TreeGrafter"/>
</dbReference>
<dbReference type="PANTHER" id="PTHR24100">
    <property type="entry name" value="BUTYROPHILIN"/>
    <property type="match status" value="1"/>
</dbReference>
<evidence type="ECO:0000256" key="3">
    <source>
        <dbReference type="ARBA" id="ARBA00023319"/>
    </source>
</evidence>
<name>A0AAJ7QJ96_LATCA</name>
<reference evidence="9" key="1">
    <citation type="submission" date="2025-08" db="UniProtKB">
        <authorList>
            <consortium name="RefSeq"/>
        </authorList>
    </citation>
    <scope>IDENTIFICATION</scope>
    <source>
        <tissue evidence="9">Brain</tissue>
    </source>
</reference>
<dbReference type="InterPro" id="IPR036179">
    <property type="entry name" value="Ig-like_dom_sf"/>
</dbReference>
<dbReference type="InterPro" id="IPR007110">
    <property type="entry name" value="Ig-like_dom"/>
</dbReference>
<dbReference type="SMART" id="SM00409">
    <property type="entry name" value="IG"/>
    <property type="match status" value="1"/>
</dbReference>
<dbReference type="InterPro" id="IPR013783">
    <property type="entry name" value="Ig-like_fold"/>
</dbReference>
<dbReference type="InterPro" id="IPR050504">
    <property type="entry name" value="IgSF_BTN/MOG"/>
</dbReference>
<dbReference type="PROSITE" id="PS50835">
    <property type="entry name" value="IG_LIKE"/>
    <property type="match status" value="1"/>
</dbReference>
<comment type="subcellular location">
    <subcellularLocation>
        <location evidence="1">Membrane</location>
    </subcellularLocation>
</comment>
<proteinExistence type="predicted"/>
<evidence type="ECO:0000256" key="2">
    <source>
        <dbReference type="ARBA" id="ARBA00023136"/>
    </source>
</evidence>
<dbReference type="InterPro" id="IPR003599">
    <property type="entry name" value="Ig_sub"/>
</dbReference>
<dbReference type="PANTHER" id="PTHR24100:SF151">
    <property type="entry name" value="ICOS LIGAND"/>
    <property type="match status" value="1"/>
</dbReference>
<dbReference type="GO" id="GO:0050852">
    <property type="term" value="P:T cell receptor signaling pathway"/>
    <property type="evidence" value="ECO:0007669"/>
    <property type="project" value="TreeGrafter"/>
</dbReference>
<evidence type="ECO:0000259" key="7">
    <source>
        <dbReference type="PROSITE" id="PS50835"/>
    </source>
</evidence>
<keyword evidence="6" id="KW-0732">Signal</keyword>
<keyword evidence="5" id="KW-0812">Transmembrane</keyword>